<sequence>MFFVITIIAILLYLSGRKYVGLMLYFFLLTDGFQFVPEQIMLFGLNYYGKDYALIFTIVVFLSYLITGRITAYKKDNVRVWIYLFYVFLFIAIVVDLQRNPSIVGFLLMVRQYFHLLIFFILPDIPLPLFYRLGRSLFKLTIFQTILFMSQMVTGVRLLTMGGLSESYEPGFLWYRPTNLPYFIYIFLFITLLLPKEKLKYKNQLLILFVLAILLTLTRTLILGLFITVFVAMLAGLLKAGKKVIPVFVFIALCALPIIGARVMSSFSDLGGGFSSNFEKPDDNNLTFTWRMALTAERAAYVSNDTKSRIFGIGFIHEKDFGGQPFIVGHLNEEGEPVQLDQGDIAWPNLFLRLGFVGTFFYVMLAISLGIYYYKNREDTYAAAAFLFLIYATIITFASGMFSFADFFVIPYFIYYFIRKRKTWEKITV</sequence>
<dbReference type="AlphaFoldDB" id="A0A327W770"/>
<feature type="transmembrane region" description="Helical" evidence="1">
    <location>
        <begin position="207"/>
        <end position="238"/>
    </location>
</feature>
<accession>A0A327W770</accession>
<feature type="transmembrane region" description="Helical" evidence="1">
    <location>
        <begin position="52"/>
        <end position="68"/>
    </location>
</feature>
<feature type="transmembrane region" description="Helical" evidence="1">
    <location>
        <begin position="103"/>
        <end position="125"/>
    </location>
</feature>
<feature type="transmembrane region" description="Helical" evidence="1">
    <location>
        <begin position="80"/>
        <end position="97"/>
    </location>
</feature>
<organism evidence="2 3">
    <name type="scientific">Chitinophaga dinghuensis</name>
    <dbReference type="NCBI Taxonomy" id="1539050"/>
    <lineage>
        <taxon>Bacteria</taxon>
        <taxon>Pseudomonadati</taxon>
        <taxon>Bacteroidota</taxon>
        <taxon>Chitinophagia</taxon>
        <taxon>Chitinophagales</taxon>
        <taxon>Chitinophagaceae</taxon>
        <taxon>Chitinophaga</taxon>
    </lineage>
</organism>
<feature type="transmembrane region" description="Helical" evidence="1">
    <location>
        <begin position="244"/>
        <end position="264"/>
    </location>
</feature>
<proteinExistence type="predicted"/>
<keyword evidence="1" id="KW-1133">Transmembrane helix</keyword>
<feature type="transmembrane region" description="Helical" evidence="1">
    <location>
        <begin position="386"/>
        <end position="418"/>
    </location>
</feature>
<feature type="transmembrane region" description="Helical" evidence="1">
    <location>
        <begin position="179"/>
        <end position="195"/>
    </location>
</feature>
<keyword evidence="3" id="KW-1185">Reference proteome</keyword>
<feature type="transmembrane region" description="Helical" evidence="1">
    <location>
        <begin position="350"/>
        <end position="374"/>
    </location>
</feature>
<comment type="caution">
    <text evidence="2">The sequence shown here is derived from an EMBL/GenBank/DDBJ whole genome shotgun (WGS) entry which is preliminary data.</text>
</comment>
<evidence type="ECO:0000256" key="1">
    <source>
        <dbReference type="SAM" id="Phobius"/>
    </source>
</evidence>
<protein>
    <recommendedName>
        <fullName evidence="4">O-antigen ligase-like membrane protein</fullName>
    </recommendedName>
</protein>
<keyword evidence="1" id="KW-0472">Membrane</keyword>
<evidence type="ECO:0008006" key="4">
    <source>
        <dbReference type="Google" id="ProtNLM"/>
    </source>
</evidence>
<keyword evidence="1" id="KW-0812">Transmembrane</keyword>
<dbReference type="EMBL" id="QLMA01000002">
    <property type="protein sequence ID" value="RAJ85811.1"/>
    <property type="molecule type" value="Genomic_DNA"/>
</dbReference>
<name>A0A327W770_9BACT</name>
<evidence type="ECO:0000313" key="2">
    <source>
        <dbReference type="EMBL" id="RAJ85811.1"/>
    </source>
</evidence>
<gene>
    <name evidence="2" type="ORF">CLV59_102516</name>
</gene>
<dbReference type="Proteomes" id="UP000249819">
    <property type="component" value="Unassembled WGS sequence"/>
</dbReference>
<evidence type="ECO:0000313" key="3">
    <source>
        <dbReference type="Proteomes" id="UP000249819"/>
    </source>
</evidence>
<reference evidence="2 3" key="1">
    <citation type="submission" date="2018-06" db="EMBL/GenBank/DDBJ databases">
        <title>Genomic Encyclopedia of Archaeal and Bacterial Type Strains, Phase II (KMG-II): from individual species to whole genera.</title>
        <authorList>
            <person name="Goeker M."/>
        </authorList>
    </citation>
    <scope>NUCLEOTIDE SEQUENCE [LARGE SCALE GENOMIC DNA]</scope>
    <source>
        <strain evidence="2 3">DSM 29821</strain>
    </source>
</reference>
<feature type="transmembrane region" description="Helical" evidence="1">
    <location>
        <begin position="137"/>
        <end position="159"/>
    </location>
</feature>